<feature type="non-terminal residue" evidence="1">
    <location>
        <position position="1"/>
    </location>
</feature>
<sequence>TLFRSLQAREKICQPTLFGYSECGNIEMAALLEDIAHTDLSNVQEFQSAKLNAVIRVLNPSKIDIITF</sequence>
<name>A0A0B6ZIN9_9EUPU</name>
<reference evidence="1" key="1">
    <citation type="submission" date="2014-12" db="EMBL/GenBank/DDBJ databases">
        <title>Insight into the proteome of Arion vulgaris.</title>
        <authorList>
            <person name="Aradska J."/>
            <person name="Bulat T."/>
            <person name="Smidak R."/>
            <person name="Sarate P."/>
            <person name="Gangsoo J."/>
            <person name="Sialana F."/>
            <person name="Bilban M."/>
            <person name="Lubec G."/>
        </authorList>
    </citation>
    <scope>NUCLEOTIDE SEQUENCE</scope>
    <source>
        <tissue evidence="1">Skin</tissue>
    </source>
</reference>
<dbReference type="EMBL" id="HACG01021382">
    <property type="protein sequence ID" value="CEK68247.1"/>
    <property type="molecule type" value="Transcribed_RNA"/>
</dbReference>
<protein>
    <submittedName>
        <fullName evidence="1">Uncharacterized protein</fullName>
    </submittedName>
</protein>
<evidence type="ECO:0000313" key="1">
    <source>
        <dbReference type="EMBL" id="CEK68247.1"/>
    </source>
</evidence>
<organism evidence="1">
    <name type="scientific">Arion vulgaris</name>
    <dbReference type="NCBI Taxonomy" id="1028688"/>
    <lineage>
        <taxon>Eukaryota</taxon>
        <taxon>Metazoa</taxon>
        <taxon>Spiralia</taxon>
        <taxon>Lophotrochozoa</taxon>
        <taxon>Mollusca</taxon>
        <taxon>Gastropoda</taxon>
        <taxon>Heterobranchia</taxon>
        <taxon>Euthyneura</taxon>
        <taxon>Panpulmonata</taxon>
        <taxon>Eupulmonata</taxon>
        <taxon>Stylommatophora</taxon>
        <taxon>Helicina</taxon>
        <taxon>Arionoidea</taxon>
        <taxon>Arionidae</taxon>
        <taxon>Arion</taxon>
    </lineage>
</organism>
<proteinExistence type="predicted"/>
<accession>A0A0B6ZIN9</accession>
<gene>
    <name evidence="1" type="primary">ORF65647</name>
</gene>
<dbReference type="AlphaFoldDB" id="A0A0B6ZIN9"/>